<dbReference type="AlphaFoldDB" id="A0A4U9R8F4"/>
<name>A0A4U9R8F4_HATHI</name>
<dbReference type="KEGG" id="hhw:NCTC503_01069"/>
<keyword evidence="1" id="KW-0449">Lipoprotein</keyword>
<dbReference type="Gene3D" id="3.30.1490.410">
    <property type="entry name" value="Uncharacterised protein PF16224, DUF4883"/>
    <property type="match status" value="1"/>
</dbReference>
<dbReference type="OrthoDB" id="1937023at2"/>
<gene>
    <name evidence="1" type="ORF">NCTC503_01069</name>
</gene>
<protein>
    <submittedName>
        <fullName evidence="1">Putative lipoprotein</fullName>
    </submittedName>
</protein>
<dbReference type="CDD" id="cd15786">
    <property type="entry name" value="CPF_1278_like"/>
    <property type="match status" value="1"/>
</dbReference>
<proteinExistence type="predicted"/>
<sequence length="160" mass="19461">MKKYKSLLILILCFSLFLSGCYIKIDTSKFKKKKPSKSYYTNEMLNCFKAEDPTEINILYLNFYKGKRLEEGEILTTRKFFKYLKPENYIYKPKDLPQNPEYKIFITFSERKFVIDVYNENYISLYPWDGDYEKDYIYMKDTYTSYNLFNLCKYIVPNTK</sequence>
<dbReference type="Pfam" id="PF16224">
    <property type="entry name" value="DUF4883"/>
    <property type="match status" value="1"/>
</dbReference>
<dbReference type="PROSITE" id="PS51257">
    <property type="entry name" value="PROKAR_LIPOPROTEIN"/>
    <property type="match status" value="1"/>
</dbReference>
<dbReference type="InterPro" id="IPR032619">
    <property type="entry name" value="DUF4883"/>
</dbReference>
<reference evidence="1 2" key="1">
    <citation type="submission" date="2019-05" db="EMBL/GenBank/DDBJ databases">
        <authorList>
            <consortium name="Pathogen Informatics"/>
        </authorList>
    </citation>
    <scope>NUCLEOTIDE SEQUENCE [LARGE SCALE GENOMIC DNA]</scope>
    <source>
        <strain evidence="1 2">NCTC503</strain>
    </source>
</reference>
<evidence type="ECO:0000313" key="2">
    <source>
        <dbReference type="Proteomes" id="UP000308489"/>
    </source>
</evidence>
<keyword evidence="2" id="KW-1185">Reference proteome</keyword>
<dbReference type="Proteomes" id="UP000308489">
    <property type="component" value="Chromosome 1"/>
</dbReference>
<dbReference type="RefSeq" id="WP_138209766.1">
    <property type="nucleotide sequence ID" value="NZ_CBCRUQ010000004.1"/>
</dbReference>
<dbReference type="EMBL" id="LR590481">
    <property type="protein sequence ID" value="VTQ87356.1"/>
    <property type="molecule type" value="Genomic_DNA"/>
</dbReference>
<evidence type="ECO:0000313" key="1">
    <source>
        <dbReference type="EMBL" id="VTQ87356.1"/>
    </source>
</evidence>
<accession>A0A4U9R8F4</accession>
<organism evidence="1 2">
    <name type="scientific">Hathewaya histolytica</name>
    <name type="common">Clostridium histolyticum</name>
    <dbReference type="NCBI Taxonomy" id="1498"/>
    <lineage>
        <taxon>Bacteria</taxon>
        <taxon>Bacillati</taxon>
        <taxon>Bacillota</taxon>
        <taxon>Clostridia</taxon>
        <taxon>Eubacteriales</taxon>
        <taxon>Clostridiaceae</taxon>
        <taxon>Hathewaya</taxon>
    </lineage>
</organism>